<accession>A0AA35JNZ1</accession>
<keyword evidence="1" id="KW-0175">Coiled coil</keyword>
<evidence type="ECO:0008006" key="5">
    <source>
        <dbReference type="Google" id="ProtNLM"/>
    </source>
</evidence>
<name>A0AA35JNZ1_9SAUR</name>
<dbReference type="AlphaFoldDB" id="A0AA35JNZ1"/>
<dbReference type="PANTHER" id="PTHR28660:SF1">
    <property type="entry name" value="COILED-COIL DOMAIN-CONTAINING PROTEIN 73"/>
    <property type="match status" value="1"/>
</dbReference>
<evidence type="ECO:0000256" key="1">
    <source>
        <dbReference type="SAM" id="Coils"/>
    </source>
</evidence>
<proteinExistence type="predicted"/>
<evidence type="ECO:0000313" key="3">
    <source>
        <dbReference type="EMBL" id="CAI5763487.1"/>
    </source>
</evidence>
<feature type="coiled-coil region" evidence="1">
    <location>
        <begin position="231"/>
        <end position="286"/>
    </location>
</feature>
<sequence>MGSKPPKQCAGSQPKCLRGTCFFGNLKSIEHYFSRQTFLFFKKSKTHAKKIIDTISKMDEEFNKEAPACTLQNSAEALISLQLSDFKTNFLEAVEELRMRRETESQNEEQISKFVVEVQELEWQKVALQHHKEALNKQHTEAMTAIKKEFQSRLFAAEEEKGKCLLAMESKEREMEGLKETLKMLQISKYSLQKKLNEMEQKLQLHVLAKEDHQKSLNEVEKCHTVITCQLRKIKDAHARLEQNVVEAIQLNKKLRAVNARQKSEIDNLKEELKKVTADLIRSNVTCQHRVGDENLNLTAKEWELKELQQKYSMEREFNIRLTEENAQLKEEKQEMIASLQHMQQLLCRQTEANTRMSLNELEEACQTLERDNELQREKAKENEEKFFNLQNEYEKTQATWKNEVAETGYENQMHTSQAGNKYTQKSKEVTNNLEQRDIGLKTTRSLNLDEIKAKQSNTDINTGEEESISVEDLDCLENIMNEDNAVCHFNKNRKEASPSKVICTAHFITPELTCGSGVAGCGGTAAEGKEDRKEFDKIQTRIEVNSSNSCCSLVEEPKMLLESTAALDCSTPDTDHRTKLNEHLERNVRNKFIFDINENINNAPHEGASSTNKALAEESKVQDIATSEEITNGLSKTETSSILSQKVENNYTNLHNVCFDRYDDICKETPSQSSSSTISNILLGKESNTNPEEIHSDNACENNKCCEQSSTCSTQEKIPPSPASSNDNLGVNTLITTDGNMNHLPLIMNFNLNAENPSKYINDIPSRQSDKDDSILTEVTEKTPESTNESLSLHPKNVCESQIEDLKVNKFAEDEQKELHTPKTTCEQSFVVCEKQGIQIKEREEPSSSPDTREMIVKGSTEESRSLSLKTREDLVNRSGGPPFDSATMDKKAEKTSADSNLPRVCEGEIQTVCNSASKKVPSLKEKLLSQEVKKQSSWEVEQTMNMNAAIREDTLVSTHSNGIADTLNTGSINPGPKRNPSEEWNAIVKTFYDPSFPTEHVTTECPLGQQKTSQPLSEVSAAILKQSSQNTEEKDWKSQNVFIKTRIDNIERFLHLKSFGHPRKRKHEEDTEKTLTTDKAEA</sequence>
<reference evidence="3" key="1">
    <citation type="submission" date="2022-12" db="EMBL/GenBank/DDBJ databases">
        <authorList>
            <person name="Alioto T."/>
            <person name="Alioto T."/>
            <person name="Gomez Garrido J."/>
        </authorList>
    </citation>
    <scope>NUCLEOTIDE SEQUENCE</scope>
</reference>
<organism evidence="3 4">
    <name type="scientific">Podarcis lilfordi</name>
    <name type="common">Lilford's wall lizard</name>
    <dbReference type="NCBI Taxonomy" id="74358"/>
    <lineage>
        <taxon>Eukaryota</taxon>
        <taxon>Metazoa</taxon>
        <taxon>Chordata</taxon>
        <taxon>Craniata</taxon>
        <taxon>Vertebrata</taxon>
        <taxon>Euteleostomi</taxon>
        <taxon>Lepidosauria</taxon>
        <taxon>Squamata</taxon>
        <taxon>Bifurcata</taxon>
        <taxon>Unidentata</taxon>
        <taxon>Episquamata</taxon>
        <taxon>Laterata</taxon>
        <taxon>Lacertibaenia</taxon>
        <taxon>Lacertidae</taxon>
        <taxon>Podarcis</taxon>
    </lineage>
</organism>
<evidence type="ECO:0000256" key="2">
    <source>
        <dbReference type="SAM" id="MobiDB-lite"/>
    </source>
</evidence>
<dbReference type="EMBL" id="OX395126">
    <property type="protein sequence ID" value="CAI5763487.1"/>
    <property type="molecule type" value="Genomic_DNA"/>
</dbReference>
<dbReference type="InterPro" id="IPR031650">
    <property type="entry name" value="CCDC73"/>
</dbReference>
<feature type="compositionally biased region" description="Basic and acidic residues" evidence="2">
    <location>
        <begin position="1069"/>
        <end position="1084"/>
    </location>
</feature>
<feature type="region of interest" description="Disordered" evidence="2">
    <location>
        <begin position="1059"/>
        <end position="1084"/>
    </location>
</feature>
<feature type="region of interest" description="Disordered" evidence="2">
    <location>
        <begin position="841"/>
        <end position="901"/>
    </location>
</feature>
<gene>
    <name evidence="3" type="ORF">PODLI_1B011407</name>
</gene>
<dbReference type="Pfam" id="PF15818">
    <property type="entry name" value="CCDC73"/>
    <property type="match status" value="2"/>
</dbReference>
<dbReference type="PANTHER" id="PTHR28660">
    <property type="entry name" value="COILED-COIL DOMAIN-CONTAINING PROTEIN 73"/>
    <property type="match status" value="1"/>
</dbReference>
<feature type="coiled-coil region" evidence="1">
    <location>
        <begin position="315"/>
        <end position="400"/>
    </location>
</feature>
<keyword evidence="4" id="KW-1185">Reference proteome</keyword>
<feature type="compositionally biased region" description="Basic and acidic residues" evidence="2">
    <location>
        <begin position="841"/>
        <end position="877"/>
    </location>
</feature>
<protein>
    <recommendedName>
        <fullName evidence="5">Coiled-coil domain containing 73</fullName>
    </recommendedName>
</protein>
<feature type="coiled-coil region" evidence="1">
    <location>
        <begin position="168"/>
        <end position="202"/>
    </location>
</feature>
<feature type="compositionally biased region" description="Basic and acidic residues" evidence="2">
    <location>
        <begin position="889"/>
        <end position="898"/>
    </location>
</feature>
<evidence type="ECO:0000313" key="4">
    <source>
        <dbReference type="Proteomes" id="UP001178461"/>
    </source>
</evidence>
<dbReference type="Proteomes" id="UP001178461">
    <property type="component" value="Chromosome 1"/>
</dbReference>